<dbReference type="PANTHER" id="PTHR30636:SF3">
    <property type="entry name" value="UPF0701 PROTEIN YICC"/>
    <property type="match status" value="1"/>
</dbReference>
<reference evidence="8" key="1">
    <citation type="submission" date="2018-10" db="EMBL/GenBank/DDBJ databases">
        <authorList>
            <person name="Gruber-Vodicka H."/>
            <person name="Jaeckle O."/>
        </authorList>
    </citation>
    <scope>NUCLEOTIDE SEQUENCE</scope>
</reference>
<evidence type="ECO:0000256" key="2">
    <source>
        <dbReference type="ARBA" id="ARBA00022722"/>
    </source>
</evidence>
<dbReference type="PANTHER" id="PTHR30636">
    <property type="entry name" value="UPF0701 PROTEIN YICC"/>
    <property type="match status" value="1"/>
</dbReference>
<evidence type="ECO:0000256" key="5">
    <source>
        <dbReference type="ARBA" id="ARBA00035648"/>
    </source>
</evidence>
<keyword evidence="3" id="KW-0255">Endonuclease</keyword>
<dbReference type="EMBL" id="LR026963">
    <property type="protein sequence ID" value="VBB69489.1"/>
    <property type="molecule type" value="Genomic_DNA"/>
</dbReference>
<evidence type="ECO:0000259" key="6">
    <source>
        <dbReference type="Pfam" id="PF03755"/>
    </source>
</evidence>
<feature type="domain" description="Endoribonuclease YicC-like N-terminal" evidence="6">
    <location>
        <begin position="3"/>
        <end position="164"/>
    </location>
</feature>
<protein>
    <submittedName>
        <fullName evidence="8">Protein YicC</fullName>
    </submittedName>
</protein>
<dbReference type="Pfam" id="PF08340">
    <property type="entry name" value="YicC-like_C"/>
    <property type="match status" value="1"/>
</dbReference>
<dbReference type="Pfam" id="PF03755">
    <property type="entry name" value="YicC-like_N"/>
    <property type="match status" value="1"/>
</dbReference>
<keyword evidence="2" id="KW-0540">Nuclease</keyword>
<dbReference type="NCBIfam" id="TIGR00255">
    <property type="entry name" value="YicC/YloC family endoribonuclease"/>
    <property type="match status" value="1"/>
</dbReference>
<dbReference type="InterPro" id="IPR005229">
    <property type="entry name" value="YicC/YloC-like"/>
</dbReference>
<evidence type="ECO:0000256" key="1">
    <source>
        <dbReference type="ARBA" id="ARBA00001968"/>
    </source>
</evidence>
<organism evidence="8">
    <name type="scientific">invertebrate metagenome</name>
    <dbReference type="NCBI Taxonomy" id="1711999"/>
    <lineage>
        <taxon>unclassified sequences</taxon>
        <taxon>metagenomes</taxon>
        <taxon>organismal metagenomes</taxon>
    </lineage>
</organism>
<feature type="domain" description="Endoribonuclease YicC-like C-terminal" evidence="7">
    <location>
        <begin position="189"/>
        <end position="301"/>
    </location>
</feature>
<gene>
    <name evidence="8" type="ORF">RIEGSTA812A_PEG_962</name>
</gene>
<keyword evidence="4" id="KW-0378">Hydrolase</keyword>
<dbReference type="GO" id="GO:0004521">
    <property type="term" value="F:RNA endonuclease activity"/>
    <property type="evidence" value="ECO:0007669"/>
    <property type="project" value="InterPro"/>
</dbReference>
<sequence length="301" mass="33601">MSISSMTAFACFRGYDSAAPSYDWTWEVRSVNAKGLDVRLRLPLGFEGLESVARGMVGRCCRRGAVSLTLIVTRTGNQDMMSLNEEWLTKLVAITSEWYQRYPNFLVHPPRLDGLLALPGVLTPLEENKSRAKLKERETLVLLSLEKALDSLAIMRVEEGGRLAAILETHLDTIETLTERAYGSADMQQKGIYSRLHGLMDALLHTSPSLSEERLTQEVALLAAKADVREELDRLRIHIAAARQLIAAGGVVGRKLDFLCQELNREADTLCTKANSIDLTYRGLDLKTTIDQLREQAKNIE</sequence>
<proteinExistence type="inferred from homology"/>
<comment type="similarity">
    <text evidence="5">Belongs to the YicC/YloC family.</text>
</comment>
<dbReference type="GO" id="GO:0016787">
    <property type="term" value="F:hydrolase activity"/>
    <property type="evidence" value="ECO:0007669"/>
    <property type="project" value="UniProtKB-KW"/>
</dbReference>
<accession>A0A484H622</accession>
<comment type="cofactor">
    <cofactor evidence="1">
        <name>a divalent metal cation</name>
        <dbReference type="ChEBI" id="CHEBI:60240"/>
    </cofactor>
</comment>
<dbReference type="AlphaFoldDB" id="A0A484H622"/>
<dbReference type="InterPro" id="IPR013527">
    <property type="entry name" value="YicC-like_N"/>
</dbReference>
<evidence type="ECO:0000313" key="8">
    <source>
        <dbReference type="EMBL" id="VBB69489.1"/>
    </source>
</evidence>
<evidence type="ECO:0000259" key="7">
    <source>
        <dbReference type="Pfam" id="PF08340"/>
    </source>
</evidence>
<evidence type="ECO:0000256" key="3">
    <source>
        <dbReference type="ARBA" id="ARBA00022759"/>
    </source>
</evidence>
<dbReference type="InterPro" id="IPR013551">
    <property type="entry name" value="YicC-like_C"/>
</dbReference>
<name>A0A484H622_9ZZZZ</name>
<evidence type="ECO:0000256" key="4">
    <source>
        <dbReference type="ARBA" id="ARBA00022801"/>
    </source>
</evidence>